<dbReference type="GO" id="GO:0016798">
    <property type="term" value="F:hydrolase activity, acting on glycosyl bonds"/>
    <property type="evidence" value="ECO:0007669"/>
    <property type="project" value="UniProtKB-KW"/>
</dbReference>
<evidence type="ECO:0000313" key="4">
    <source>
        <dbReference type="EMBL" id="CUQ88817.1"/>
    </source>
</evidence>
<feature type="domain" description="Glycosyl hydrolase family 13 catalytic" evidence="3">
    <location>
        <begin position="134"/>
        <end position="538"/>
    </location>
</feature>
<dbReference type="EMBL" id="CZBY01000015">
    <property type="protein sequence ID" value="CUQ88817.1"/>
    <property type="molecule type" value="Genomic_DNA"/>
</dbReference>
<proteinExistence type="predicted"/>
<dbReference type="OrthoDB" id="9805159at2"/>
<dbReference type="Gene3D" id="3.90.400.10">
    <property type="entry name" value="Oligo-1,6-glucosidase, Domain 2"/>
    <property type="match status" value="1"/>
</dbReference>
<dbReference type="GO" id="GO:0005975">
    <property type="term" value="P:carbohydrate metabolic process"/>
    <property type="evidence" value="ECO:0007669"/>
    <property type="project" value="InterPro"/>
</dbReference>
<keyword evidence="1" id="KW-0378">Hydrolase</keyword>
<dbReference type="STRING" id="39492.ERS852540_01799"/>
<dbReference type="PANTHER" id="PTHR10357:SF210">
    <property type="entry name" value="MALTODEXTRIN GLUCOSIDASE"/>
    <property type="match status" value="1"/>
</dbReference>
<dbReference type="PANTHER" id="PTHR10357">
    <property type="entry name" value="ALPHA-AMYLASE FAMILY MEMBER"/>
    <property type="match status" value="1"/>
</dbReference>
<protein>
    <submittedName>
        <fullName evidence="4">Alpha-amylase/pullulanase</fullName>
    </submittedName>
</protein>
<sequence length="626" mass="73004">MDTPIFDCFDLNYKSPFGAIRQYQPSTFSLRFPKEWHVSDPTLVMFRPGEKERFIPLDITDTTTECNVFTCNFNPLHKGLHHYYFSLMIDGNRRYVKRSGARLGVLDNGELFQLTVFDKDMAAPDWIKGGIMYQIFPDRFCRSGEKHENVPTDRIIHENWEDTPFFRPDDRGIIRNNDYFAGDFKGIESKLPYLQSLGVTCIYLNPVFESHENHRYSTACYEHIDPMLGTDEDFEHLCKQAKTYGIDIILDGVFSHTGADSIYFNKFGRYGDHEGAYRDPDSKYKNWYCFSRYPFDYESWWGITTLPNVNENNPDYTEYICGENGILQRWIDKGARGWRLDVADELPDEFLDNLNKAVKAKGDDKVIYGEVWEDASNKESYGVRRRYLIGGQLDSVMNYPFKEAIINYCKYGDARGFEDGVMTILEHYPKPSADMLMNFLSTHDTERILTRLAGEDVGWHDREWQAERYLSPEQYVYGLSLLKCAMVLQFFLPGVPCIYYGDEAGLEGYKDPFNRRCYPWGKENLDMIDFTKQLAVIRKASKAFAQGEMKFLSCTPEECVFARIDKLNREAAVIFLNKSKYPKTFKLDDYMKDEYTDPKFLRKPHESEEKTIKLSPFDYGVLVCSI</sequence>
<dbReference type="InterPro" id="IPR017853">
    <property type="entry name" value="GH"/>
</dbReference>
<evidence type="ECO:0000256" key="1">
    <source>
        <dbReference type="ARBA" id="ARBA00022801"/>
    </source>
</evidence>
<dbReference type="CDD" id="cd11338">
    <property type="entry name" value="AmyAc_CMD"/>
    <property type="match status" value="1"/>
</dbReference>
<evidence type="ECO:0000259" key="3">
    <source>
        <dbReference type="SMART" id="SM00642"/>
    </source>
</evidence>
<accession>A0A174ZSR9</accession>
<dbReference type="AlphaFoldDB" id="A0A174ZSR9"/>
<evidence type="ECO:0000313" key="5">
    <source>
        <dbReference type="Proteomes" id="UP000095662"/>
    </source>
</evidence>
<dbReference type="Gene3D" id="3.20.20.80">
    <property type="entry name" value="Glycosidases"/>
    <property type="match status" value="1"/>
</dbReference>
<dbReference type="Proteomes" id="UP000095662">
    <property type="component" value="Unassembled WGS sequence"/>
</dbReference>
<dbReference type="Pfam" id="PF00128">
    <property type="entry name" value="Alpha-amylase"/>
    <property type="match status" value="1"/>
</dbReference>
<dbReference type="InterPro" id="IPR045857">
    <property type="entry name" value="O16G_dom_2"/>
</dbReference>
<keyword evidence="2" id="KW-0326">Glycosidase</keyword>
<evidence type="ECO:0000256" key="2">
    <source>
        <dbReference type="ARBA" id="ARBA00023295"/>
    </source>
</evidence>
<dbReference type="InterPro" id="IPR006047">
    <property type="entry name" value="GH13_cat_dom"/>
</dbReference>
<dbReference type="SMART" id="SM00642">
    <property type="entry name" value="Aamy"/>
    <property type="match status" value="1"/>
</dbReference>
<organism evidence="4 5">
    <name type="scientific">[Eubacterium] siraeum</name>
    <dbReference type="NCBI Taxonomy" id="39492"/>
    <lineage>
        <taxon>Bacteria</taxon>
        <taxon>Bacillati</taxon>
        <taxon>Bacillota</taxon>
        <taxon>Clostridia</taxon>
        <taxon>Eubacteriales</taxon>
        <taxon>Oscillospiraceae</taxon>
        <taxon>Oscillospiraceae incertae sedis</taxon>
    </lineage>
</organism>
<reference evidence="4 5" key="1">
    <citation type="submission" date="2015-09" db="EMBL/GenBank/DDBJ databases">
        <authorList>
            <consortium name="Pathogen Informatics"/>
        </authorList>
    </citation>
    <scope>NUCLEOTIDE SEQUENCE [LARGE SCALE GENOMIC DNA]</scope>
    <source>
        <strain evidence="4 5">2789STDY5834928</strain>
    </source>
</reference>
<name>A0A174ZSR9_9FIRM</name>
<dbReference type="SUPFAM" id="SSF51445">
    <property type="entry name" value="(Trans)glycosidases"/>
    <property type="match status" value="1"/>
</dbReference>
<gene>
    <name evidence="4" type="primary">apu</name>
    <name evidence="4" type="ORF">ERS852540_01799</name>
</gene>